<proteinExistence type="predicted"/>
<evidence type="ECO:0000256" key="1">
    <source>
        <dbReference type="SAM" id="MobiDB-lite"/>
    </source>
</evidence>
<feature type="compositionally biased region" description="Polar residues" evidence="1">
    <location>
        <begin position="558"/>
        <end position="568"/>
    </location>
</feature>
<feature type="region of interest" description="Disordered" evidence="1">
    <location>
        <begin position="81"/>
        <end position="125"/>
    </location>
</feature>
<dbReference type="AlphaFoldDB" id="A0A1C1CU36"/>
<feature type="region of interest" description="Disordered" evidence="1">
    <location>
        <begin position="662"/>
        <end position="686"/>
    </location>
</feature>
<feature type="region of interest" description="Disordered" evidence="1">
    <location>
        <begin position="558"/>
        <end position="587"/>
    </location>
</feature>
<evidence type="ECO:0000259" key="2">
    <source>
        <dbReference type="PROSITE" id="PS50174"/>
    </source>
</evidence>
<dbReference type="Pfam" id="PF07713">
    <property type="entry name" value="DUF1604"/>
    <property type="match status" value="1"/>
</dbReference>
<protein>
    <submittedName>
        <fullName evidence="3">DUF1604 domain protein</fullName>
    </submittedName>
</protein>
<dbReference type="PROSITE" id="PS50174">
    <property type="entry name" value="G_PATCH"/>
    <property type="match status" value="1"/>
</dbReference>
<feature type="compositionally biased region" description="Basic and acidic residues" evidence="1">
    <location>
        <begin position="116"/>
        <end position="125"/>
    </location>
</feature>
<dbReference type="GO" id="GO:0005634">
    <property type="term" value="C:nucleus"/>
    <property type="evidence" value="ECO:0007669"/>
    <property type="project" value="TreeGrafter"/>
</dbReference>
<dbReference type="InterPro" id="IPR011666">
    <property type="entry name" value="DUF1604"/>
</dbReference>
<feature type="compositionally biased region" description="Polar residues" evidence="1">
    <location>
        <begin position="664"/>
        <end position="682"/>
    </location>
</feature>
<dbReference type="InterPro" id="IPR000467">
    <property type="entry name" value="G_patch_dom"/>
</dbReference>
<gene>
    <name evidence="3" type="ORF">CLCR_08110</name>
</gene>
<comment type="caution">
    <text evidence="3">The sequence shown here is derived from an EMBL/GenBank/DDBJ whole genome shotgun (WGS) entry which is preliminary data.</text>
</comment>
<dbReference type="PANTHER" id="PTHR13384">
    <property type="entry name" value="G PATCH DOMAIN-CONTAINING PROTEIN 1"/>
    <property type="match status" value="1"/>
</dbReference>
<dbReference type="VEuPathDB" id="FungiDB:G647_06121"/>
<feature type="region of interest" description="Disordered" evidence="1">
    <location>
        <begin position="175"/>
        <end position="194"/>
    </location>
</feature>
<evidence type="ECO:0000313" key="4">
    <source>
        <dbReference type="Proteomes" id="UP000094526"/>
    </source>
</evidence>
<evidence type="ECO:0000313" key="3">
    <source>
        <dbReference type="EMBL" id="OCT52009.1"/>
    </source>
</evidence>
<organism evidence="3 4">
    <name type="scientific">Cladophialophora carrionii</name>
    <dbReference type="NCBI Taxonomy" id="86049"/>
    <lineage>
        <taxon>Eukaryota</taxon>
        <taxon>Fungi</taxon>
        <taxon>Dikarya</taxon>
        <taxon>Ascomycota</taxon>
        <taxon>Pezizomycotina</taxon>
        <taxon>Eurotiomycetes</taxon>
        <taxon>Chaetothyriomycetidae</taxon>
        <taxon>Chaetothyriales</taxon>
        <taxon>Herpotrichiellaceae</taxon>
        <taxon>Cladophialophora</taxon>
    </lineage>
</organism>
<dbReference type="EMBL" id="LGRB01000009">
    <property type="protein sequence ID" value="OCT52009.1"/>
    <property type="molecule type" value="Genomic_DNA"/>
</dbReference>
<dbReference type="Proteomes" id="UP000094526">
    <property type="component" value="Unassembled WGS sequence"/>
</dbReference>
<dbReference type="Pfam" id="PF26093">
    <property type="entry name" value="HTH_TGH"/>
    <property type="match status" value="1"/>
</dbReference>
<feature type="compositionally biased region" description="Basic and acidic residues" evidence="1">
    <location>
        <begin position="92"/>
        <end position="106"/>
    </location>
</feature>
<dbReference type="OrthoDB" id="20507at2759"/>
<dbReference type="PANTHER" id="PTHR13384:SF19">
    <property type="entry name" value="G PATCH DOMAIN-CONTAINING PROTEIN 1"/>
    <property type="match status" value="1"/>
</dbReference>
<sequence>MSYKRSRQAFEADLQKQASPFVLYGTPLPPLDDHTRDDGSFVPVWKQEVTDERGRKRLHGAFTGGFSAGYYNTVGSKEGWAPSTFVSSRQNRAKDARRAPQQRPEDFMDEEDMREADESRTLDTSKEFAGFGTEHDSVRKSAAIDMFRPSGETIGLRLLKRMGWREGTGIGPRVRRAAKLGDDEDREETGETHLFAPEDAQVVSFTRKTDYKGLGYEGELQEKEQSANGKSRSHKTAPKERSSDEDSVGPLLSARKKPASATKRTGFGVGVLNDDGSEDEDPYSMGPRISYNRSIGGDRKVRTKPKPAASSANPLVTTKPTFISKRLANLKGALRKCHDGRLPPDGFVLADELDSFGAMTLQDDKYKPPEVPAAWKSSLSPDVETDTNSTFVSTSEAAKASHLTAKARASLLGESQLPGKSVFDFLTPAARDRLAAASGRQNLPAAGNESAPAGHESSKSATAKLQDLVPKLEQEVARQALERGVGGWMPYAEDENKRSRYRTYLEIQAGLRPAEDITPRAEHMRQEDWVLEMQEFARAAEVFKPISGLMASRFTTSTSLPQGQNATSGEAHVGSLLSKSKAKPEDPAEAAAKLGMFGPMTRCTSNFYPTRLLCKRFGVSMPTQAAPGDAGTGDSRVYAPPEPDFATTQFRSFASAGYQHDATSEVNRTTAEAPVGQQQSLPTGKEELEVMDPERNEALEQQRPGQAIFKAIFGSDDEDE</sequence>
<feature type="region of interest" description="Disordered" evidence="1">
    <location>
        <begin position="217"/>
        <end position="314"/>
    </location>
</feature>
<dbReference type="GO" id="GO:0006397">
    <property type="term" value="P:mRNA processing"/>
    <property type="evidence" value="ECO:0007669"/>
    <property type="project" value="InterPro"/>
</dbReference>
<keyword evidence="4" id="KW-1185">Reference proteome</keyword>
<accession>A0A1C1CU36</accession>
<dbReference type="STRING" id="86049.A0A1C1CU36"/>
<dbReference type="GO" id="GO:0003723">
    <property type="term" value="F:RNA binding"/>
    <property type="evidence" value="ECO:0007669"/>
    <property type="project" value="TreeGrafter"/>
</dbReference>
<name>A0A1C1CU36_9EURO</name>
<feature type="domain" description="G-patch" evidence="2">
    <location>
        <begin position="151"/>
        <end position="219"/>
    </location>
</feature>
<dbReference type="eggNOG" id="KOG2138">
    <property type="taxonomic scope" value="Eukaryota"/>
</dbReference>
<dbReference type="Pfam" id="PF01585">
    <property type="entry name" value="G-patch"/>
    <property type="match status" value="1"/>
</dbReference>
<reference evidence="4" key="1">
    <citation type="submission" date="2015-07" db="EMBL/GenBank/DDBJ databases">
        <authorList>
            <person name="Teixeira M.M."/>
            <person name="Souza R.C."/>
            <person name="Almeida L.G."/>
            <person name="Vicente V.A."/>
            <person name="de Hoog S."/>
            <person name="Bocca A.L."/>
            <person name="de Almeida S.R."/>
            <person name="Vasconcelos A.T."/>
            <person name="Felipe M.S."/>
        </authorList>
    </citation>
    <scope>NUCLEOTIDE SEQUENCE [LARGE SCALE GENOMIC DNA]</scope>
    <source>
        <strain evidence="4">KSF</strain>
    </source>
</reference>
<dbReference type="VEuPathDB" id="FungiDB:CLCR_08110"/>